<reference evidence="2" key="2">
    <citation type="submission" date="2023-04" db="EMBL/GenBank/DDBJ databases">
        <authorList>
            <person name="Bruccoleri R.E."/>
            <person name="Oakeley E.J."/>
            <person name="Faust A.-M."/>
            <person name="Dessus-Babus S."/>
            <person name="Altorfer M."/>
            <person name="Burckhardt D."/>
            <person name="Oertli M."/>
            <person name="Naumann U."/>
            <person name="Petersen F."/>
            <person name="Wong J."/>
        </authorList>
    </citation>
    <scope>NUCLEOTIDE SEQUENCE</scope>
    <source>
        <strain evidence="2">GSM-AAB239-AS_SAM_17_03QT</strain>
        <tissue evidence="2">Leaf</tissue>
    </source>
</reference>
<dbReference type="Proteomes" id="UP001140949">
    <property type="component" value="Unassembled WGS sequence"/>
</dbReference>
<feature type="region of interest" description="Disordered" evidence="1">
    <location>
        <begin position="68"/>
        <end position="105"/>
    </location>
</feature>
<reference evidence="2" key="1">
    <citation type="journal article" date="2023" name="GigaByte">
        <title>Genome assembly of the bearded iris, Iris pallida Lam.</title>
        <authorList>
            <person name="Bruccoleri R.E."/>
            <person name="Oakeley E.J."/>
            <person name="Faust A.M.E."/>
            <person name="Altorfer M."/>
            <person name="Dessus-Babus S."/>
            <person name="Burckhardt D."/>
            <person name="Oertli M."/>
            <person name="Naumann U."/>
            <person name="Petersen F."/>
            <person name="Wong J."/>
        </authorList>
    </citation>
    <scope>NUCLEOTIDE SEQUENCE</scope>
    <source>
        <strain evidence="2">GSM-AAB239-AS_SAM_17_03QT</strain>
    </source>
</reference>
<sequence>MSTVQFLYLQYTPHNTILQASSKPQISFIHPISISTYYSLPKTNAKRTIEEGEQRFKREADRSLPRDLVGGAKARRGNEGVRSPAMPCAAREQGGGRRSGVNGHDDWIWPSAELAAVG</sequence>
<accession>A0AAX6DN61</accession>
<evidence type="ECO:0000256" key="1">
    <source>
        <dbReference type="SAM" id="MobiDB-lite"/>
    </source>
</evidence>
<keyword evidence="3" id="KW-1185">Reference proteome</keyword>
<proteinExistence type="predicted"/>
<evidence type="ECO:0000313" key="3">
    <source>
        <dbReference type="Proteomes" id="UP001140949"/>
    </source>
</evidence>
<gene>
    <name evidence="2" type="ORF">M6B38_111240</name>
</gene>
<comment type="caution">
    <text evidence="2">The sequence shown here is derived from an EMBL/GenBank/DDBJ whole genome shotgun (WGS) entry which is preliminary data.</text>
</comment>
<organism evidence="2 3">
    <name type="scientific">Iris pallida</name>
    <name type="common">Sweet iris</name>
    <dbReference type="NCBI Taxonomy" id="29817"/>
    <lineage>
        <taxon>Eukaryota</taxon>
        <taxon>Viridiplantae</taxon>
        <taxon>Streptophyta</taxon>
        <taxon>Embryophyta</taxon>
        <taxon>Tracheophyta</taxon>
        <taxon>Spermatophyta</taxon>
        <taxon>Magnoliopsida</taxon>
        <taxon>Liliopsida</taxon>
        <taxon>Asparagales</taxon>
        <taxon>Iridaceae</taxon>
        <taxon>Iridoideae</taxon>
        <taxon>Irideae</taxon>
        <taxon>Iris</taxon>
    </lineage>
</organism>
<protein>
    <submittedName>
        <fullName evidence="2">Uncharacterized protein</fullName>
    </submittedName>
</protein>
<dbReference type="EMBL" id="JANAVB010043218">
    <property type="protein sequence ID" value="KAJ6793145.1"/>
    <property type="molecule type" value="Genomic_DNA"/>
</dbReference>
<dbReference type="AlphaFoldDB" id="A0AAX6DN61"/>
<evidence type="ECO:0000313" key="2">
    <source>
        <dbReference type="EMBL" id="KAJ6793145.1"/>
    </source>
</evidence>
<name>A0AAX6DN61_IRIPA</name>